<reference evidence="1" key="1">
    <citation type="submission" date="2018-11" db="EMBL/GenBank/DDBJ databases">
        <authorList>
            <consortium name="Pathogen Informatics"/>
        </authorList>
    </citation>
    <scope>NUCLEOTIDE SEQUENCE</scope>
</reference>
<dbReference type="Proteomes" id="UP000784294">
    <property type="component" value="Unassembled WGS sequence"/>
</dbReference>
<dbReference type="EMBL" id="CAAALY010251394">
    <property type="protein sequence ID" value="VEL36097.1"/>
    <property type="molecule type" value="Genomic_DNA"/>
</dbReference>
<comment type="caution">
    <text evidence="1">The sequence shown here is derived from an EMBL/GenBank/DDBJ whole genome shotgun (WGS) entry which is preliminary data.</text>
</comment>
<evidence type="ECO:0000313" key="1">
    <source>
        <dbReference type="EMBL" id="VEL36097.1"/>
    </source>
</evidence>
<protein>
    <submittedName>
        <fullName evidence="1">Uncharacterized protein</fullName>
    </submittedName>
</protein>
<name>A0A3S5ARP4_9PLAT</name>
<keyword evidence="2" id="KW-1185">Reference proteome</keyword>
<sequence length="118" mass="12861">MVGEIIFICHLVLLSSSHCRSSCLVGLQPRLFSSLLSSLFMTFRILSSLCLAFLFFACPLVSSLSAPLLSCLTHHPPVCESAPWPDARVHLPRRSGPGWAGPFLPQTEAARLSRVCPV</sequence>
<gene>
    <name evidence="1" type="ORF">PXEA_LOCUS29537</name>
</gene>
<dbReference type="AlphaFoldDB" id="A0A3S5ARP4"/>
<evidence type="ECO:0000313" key="2">
    <source>
        <dbReference type="Proteomes" id="UP000784294"/>
    </source>
</evidence>
<organism evidence="1 2">
    <name type="scientific">Protopolystoma xenopodis</name>
    <dbReference type="NCBI Taxonomy" id="117903"/>
    <lineage>
        <taxon>Eukaryota</taxon>
        <taxon>Metazoa</taxon>
        <taxon>Spiralia</taxon>
        <taxon>Lophotrochozoa</taxon>
        <taxon>Platyhelminthes</taxon>
        <taxon>Monogenea</taxon>
        <taxon>Polyopisthocotylea</taxon>
        <taxon>Polystomatidea</taxon>
        <taxon>Polystomatidae</taxon>
        <taxon>Protopolystoma</taxon>
    </lineage>
</organism>
<accession>A0A3S5ARP4</accession>
<proteinExistence type="predicted"/>